<dbReference type="EMBL" id="JAXOJX010000001">
    <property type="protein sequence ID" value="MDZ5455216.1"/>
    <property type="molecule type" value="Genomic_DNA"/>
</dbReference>
<evidence type="ECO:0000313" key="3">
    <source>
        <dbReference type="Proteomes" id="UP001293718"/>
    </source>
</evidence>
<evidence type="ECO:0000313" key="2">
    <source>
        <dbReference type="EMBL" id="MDZ5455216.1"/>
    </source>
</evidence>
<sequence length="79" mass="8654">MARREIAPDAFLAGVPLFKTPDAATLARLAAATTRRALKRGETLVRKVDPATGMYVVYGEIKLNATTPARGHRWVEAEF</sequence>
<geneLocation type="plasmid" evidence="2">
    <name>unnamed</name>
</geneLocation>
<protein>
    <recommendedName>
        <fullName evidence="1">Cyclic nucleotide-binding domain-containing protein</fullName>
    </recommendedName>
</protein>
<dbReference type="Proteomes" id="UP001293718">
    <property type="component" value="Unassembled WGS sequence"/>
</dbReference>
<dbReference type="PROSITE" id="PS50042">
    <property type="entry name" value="CNMP_BINDING_3"/>
    <property type="match status" value="1"/>
</dbReference>
<dbReference type="Gene3D" id="2.60.120.10">
    <property type="entry name" value="Jelly Rolls"/>
    <property type="match status" value="1"/>
</dbReference>
<dbReference type="InterPro" id="IPR018490">
    <property type="entry name" value="cNMP-bd_dom_sf"/>
</dbReference>
<keyword evidence="2" id="KW-0614">Plasmid</keyword>
<comment type="caution">
    <text evidence="2">The sequence shown here is derived from an EMBL/GenBank/DDBJ whole genome shotgun (WGS) entry which is preliminary data.</text>
</comment>
<dbReference type="RefSeq" id="WP_322463912.1">
    <property type="nucleotide sequence ID" value="NZ_JAXOJX010000001.1"/>
</dbReference>
<name>A0ABU5I7Y6_9BURK</name>
<organism evidence="2 3">
    <name type="scientific">Azohydromonas lata</name>
    <dbReference type="NCBI Taxonomy" id="45677"/>
    <lineage>
        <taxon>Bacteria</taxon>
        <taxon>Pseudomonadati</taxon>
        <taxon>Pseudomonadota</taxon>
        <taxon>Betaproteobacteria</taxon>
        <taxon>Burkholderiales</taxon>
        <taxon>Sphaerotilaceae</taxon>
        <taxon>Azohydromonas</taxon>
    </lineage>
</organism>
<reference evidence="2 3" key="1">
    <citation type="submission" date="2023-11" db="EMBL/GenBank/DDBJ databases">
        <title>Draft genome of Azohydromonas lata strain H1 (DSM1123), a polyhydroxyalkanoate producer.</title>
        <authorList>
            <person name="Traversa D."/>
            <person name="D'Addabbo P."/>
            <person name="Pazzani C."/>
            <person name="Manzari C."/>
            <person name="Chiara M."/>
            <person name="Scrascia M."/>
        </authorList>
    </citation>
    <scope>NUCLEOTIDE SEQUENCE [LARGE SCALE GENOMIC DNA]</scope>
    <source>
        <strain evidence="2 3">H1</strain>
        <plasmid evidence="2">unnamed</plasmid>
    </source>
</reference>
<dbReference type="InterPro" id="IPR000595">
    <property type="entry name" value="cNMP-bd_dom"/>
</dbReference>
<gene>
    <name evidence="2" type="ORF">SM757_01385</name>
</gene>
<accession>A0ABU5I7Y6</accession>
<proteinExistence type="predicted"/>
<keyword evidence="3" id="KW-1185">Reference proteome</keyword>
<dbReference type="InterPro" id="IPR014710">
    <property type="entry name" value="RmlC-like_jellyroll"/>
</dbReference>
<feature type="domain" description="Cyclic nucleotide-binding" evidence="1">
    <location>
        <begin position="17"/>
        <end position="57"/>
    </location>
</feature>
<evidence type="ECO:0000259" key="1">
    <source>
        <dbReference type="PROSITE" id="PS50042"/>
    </source>
</evidence>
<dbReference type="SUPFAM" id="SSF51206">
    <property type="entry name" value="cAMP-binding domain-like"/>
    <property type="match status" value="1"/>
</dbReference>